<reference evidence="2" key="1">
    <citation type="journal article" date="2017" name="Genome Biol.">
        <title>Comparative genomics reveals high biological diversity and specific adaptations in the industrially and medically important fungal genus Aspergillus.</title>
        <authorList>
            <person name="de Vries R.P."/>
            <person name="Riley R."/>
            <person name="Wiebenga A."/>
            <person name="Aguilar-Osorio G."/>
            <person name="Amillis S."/>
            <person name="Uchima C.A."/>
            <person name="Anderluh G."/>
            <person name="Asadollahi M."/>
            <person name="Askin M."/>
            <person name="Barry K."/>
            <person name="Battaglia E."/>
            <person name="Bayram O."/>
            <person name="Benocci T."/>
            <person name="Braus-Stromeyer S.A."/>
            <person name="Caldana C."/>
            <person name="Canovas D."/>
            <person name="Cerqueira G.C."/>
            <person name="Chen F."/>
            <person name="Chen W."/>
            <person name="Choi C."/>
            <person name="Clum A."/>
            <person name="Dos Santos R.A."/>
            <person name="Damasio A.R."/>
            <person name="Diallinas G."/>
            <person name="Emri T."/>
            <person name="Fekete E."/>
            <person name="Flipphi M."/>
            <person name="Freyberg S."/>
            <person name="Gallo A."/>
            <person name="Gournas C."/>
            <person name="Habgood R."/>
            <person name="Hainaut M."/>
            <person name="Harispe M.L."/>
            <person name="Henrissat B."/>
            <person name="Hilden K.S."/>
            <person name="Hope R."/>
            <person name="Hossain A."/>
            <person name="Karabika E."/>
            <person name="Karaffa L."/>
            <person name="Karanyi Z."/>
            <person name="Krasevec N."/>
            <person name="Kuo A."/>
            <person name="Kusch H."/>
            <person name="LaButti K."/>
            <person name="Lagendijk E.L."/>
            <person name="Lapidus A."/>
            <person name="Levasseur A."/>
            <person name="Lindquist E."/>
            <person name="Lipzen A."/>
            <person name="Logrieco A.F."/>
            <person name="MacCabe A."/>
            <person name="Maekelae M.R."/>
            <person name="Malavazi I."/>
            <person name="Melin P."/>
            <person name="Meyer V."/>
            <person name="Mielnichuk N."/>
            <person name="Miskei M."/>
            <person name="Molnar A.P."/>
            <person name="Mule G."/>
            <person name="Ngan C.Y."/>
            <person name="Orejas M."/>
            <person name="Orosz E."/>
            <person name="Ouedraogo J.P."/>
            <person name="Overkamp K.M."/>
            <person name="Park H.-S."/>
            <person name="Perrone G."/>
            <person name="Piumi F."/>
            <person name="Punt P.J."/>
            <person name="Ram A.F."/>
            <person name="Ramon A."/>
            <person name="Rauscher S."/>
            <person name="Record E."/>
            <person name="Riano-Pachon D.M."/>
            <person name="Robert V."/>
            <person name="Roehrig J."/>
            <person name="Ruller R."/>
            <person name="Salamov A."/>
            <person name="Salih N.S."/>
            <person name="Samson R.A."/>
            <person name="Sandor E."/>
            <person name="Sanguinetti M."/>
            <person name="Schuetze T."/>
            <person name="Sepcic K."/>
            <person name="Shelest E."/>
            <person name="Sherlock G."/>
            <person name="Sophianopoulou V."/>
            <person name="Squina F.M."/>
            <person name="Sun H."/>
            <person name="Susca A."/>
            <person name="Todd R.B."/>
            <person name="Tsang A."/>
            <person name="Unkles S.E."/>
            <person name="van de Wiele N."/>
            <person name="van Rossen-Uffink D."/>
            <person name="Oliveira J.V."/>
            <person name="Vesth T.C."/>
            <person name="Visser J."/>
            <person name="Yu J.-H."/>
            <person name="Zhou M."/>
            <person name="Andersen M.R."/>
            <person name="Archer D.B."/>
            <person name="Baker S.E."/>
            <person name="Benoit I."/>
            <person name="Brakhage A.A."/>
            <person name="Braus G.H."/>
            <person name="Fischer R."/>
            <person name="Frisvad J.C."/>
            <person name="Goldman G.H."/>
            <person name="Houbraken J."/>
            <person name="Oakley B."/>
            <person name="Pocsi I."/>
            <person name="Scazzocchio C."/>
            <person name="Seiboth B."/>
            <person name="vanKuyk P.A."/>
            <person name="Wortman J."/>
            <person name="Dyer P.S."/>
            <person name="Grigoriev I.V."/>
        </authorList>
    </citation>
    <scope>NUCLEOTIDE SEQUENCE [LARGE SCALE GENOMIC DNA]</scope>
    <source>
        <strain evidence="2">CBS 101740 / IMI 381727 / IBT 21946</strain>
    </source>
</reference>
<protein>
    <recommendedName>
        <fullName evidence="3">Cyanovirin-N domain-containing protein</fullName>
    </recommendedName>
</protein>
<evidence type="ECO:0008006" key="3">
    <source>
        <dbReference type="Google" id="ProtNLM"/>
    </source>
</evidence>
<organism evidence="1 2">
    <name type="scientific">Aspergillus brasiliensis (strain CBS 101740 / IMI 381727 / IBT 21946)</name>
    <dbReference type="NCBI Taxonomy" id="767769"/>
    <lineage>
        <taxon>Eukaryota</taxon>
        <taxon>Fungi</taxon>
        <taxon>Dikarya</taxon>
        <taxon>Ascomycota</taxon>
        <taxon>Pezizomycotina</taxon>
        <taxon>Eurotiomycetes</taxon>
        <taxon>Eurotiomycetidae</taxon>
        <taxon>Eurotiales</taxon>
        <taxon>Aspergillaceae</taxon>
        <taxon>Aspergillus</taxon>
        <taxon>Aspergillus subgen. Circumdati</taxon>
    </lineage>
</organism>
<dbReference type="PANTHER" id="PTHR42076">
    <property type="entry name" value="CYANOVIRIN-N HOMOLOG"/>
    <property type="match status" value="1"/>
</dbReference>
<proteinExistence type="predicted"/>
<dbReference type="OrthoDB" id="4474847at2759"/>
<gene>
    <name evidence="1" type="ORF">ASPBRDRAFT_335180</name>
</gene>
<dbReference type="RefSeq" id="XP_067474960.1">
    <property type="nucleotide sequence ID" value="XM_067623129.1"/>
</dbReference>
<dbReference type="OMA" id="AECTYST"/>
<dbReference type="Gene3D" id="2.30.60.10">
    <property type="entry name" value="Cyanovirin-N"/>
    <property type="match status" value="2"/>
</dbReference>
<dbReference type="InterPro" id="IPR036673">
    <property type="entry name" value="Cyanovirin-N_sf"/>
</dbReference>
<dbReference type="Proteomes" id="UP000184499">
    <property type="component" value="Unassembled WGS sequence"/>
</dbReference>
<accession>A0A1L9U7S8</accession>
<keyword evidence="2" id="KW-1185">Reference proteome</keyword>
<dbReference type="EMBL" id="KV878693">
    <property type="protein sequence ID" value="OJJ67711.1"/>
    <property type="molecule type" value="Genomic_DNA"/>
</dbReference>
<dbReference type="VEuPathDB" id="FungiDB:ASPBRDRAFT_335180"/>
<dbReference type="AlphaFoldDB" id="A0A1L9U7S8"/>
<name>A0A1L9U7S8_ASPBC</name>
<sequence>MSKQLKSKQCRCSNQLDSIRPNSQNPVLPSLSGSEYRRVNMVFSSTSKNIYLREEQGALFLCATCKIGKFPALDLDLESWIYNEINLDQCLGLSSDGKFDITNSISNTYGAWIPIIKPGTLYLKGTVLNITLCDDLGGHDLSICLDVVIENELGFLIWKPPPNDIYSSVVGLKLDPNTAVLSGYCLGNDGRLHYSELPLDDHIGADNGIIKREKNGHFLSSGKASNVHLGTDWWVWADIRFNDGRWNTGCGIQFGKYVHIEDGKFIMDDPPDIFALRGPILRFLEDIPLMGYGVALIDKLEGDDDEAKRAVAECTYSTLITAGAVVGFALTGPIGASIGSAFGTMLGLEAKAGIGLSINDPNMRNQVASISVWQMLTQVALIALALPMDMVVAGLTEGLTEGVFEDGILGRALQTAISRGDEALSVYGLKTVGIDEAKK</sequence>
<evidence type="ECO:0000313" key="2">
    <source>
        <dbReference type="Proteomes" id="UP000184499"/>
    </source>
</evidence>
<dbReference type="PANTHER" id="PTHR42076:SF1">
    <property type="entry name" value="CYANOVIRIN-N DOMAIN-CONTAINING PROTEIN"/>
    <property type="match status" value="1"/>
</dbReference>
<dbReference type="STRING" id="767769.A0A1L9U7S8"/>
<dbReference type="GeneID" id="93575617"/>
<dbReference type="SUPFAM" id="SSF51322">
    <property type="entry name" value="Cyanovirin-N"/>
    <property type="match status" value="1"/>
</dbReference>
<evidence type="ECO:0000313" key="1">
    <source>
        <dbReference type="EMBL" id="OJJ67711.1"/>
    </source>
</evidence>